<gene>
    <name evidence="1" type="ordered locus">tlr0728</name>
</gene>
<dbReference type="eggNOG" id="COG2319">
    <property type="taxonomic scope" value="Bacteria"/>
</dbReference>
<dbReference type="EMBL" id="BA000039">
    <property type="protein sequence ID" value="BAC08279.1"/>
    <property type="molecule type" value="Genomic_DNA"/>
</dbReference>
<evidence type="ECO:0000313" key="1">
    <source>
        <dbReference type="EMBL" id="BAC08279.1"/>
    </source>
</evidence>
<dbReference type="STRING" id="197221.gene:10747318"/>
<dbReference type="InterPro" id="IPR036322">
    <property type="entry name" value="WD40_repeat_dom_sf"/>
</dbReference>
<name>Q8DKX1_THEVB</name>
<reference evidence="1 2" key="1">
    <citation type="journal article" date="2002" name="DNA Res.">
        <title>Complete genome structure of the thermophilic cyanobacterium Thermosynechococcus elongatus BP-1.</title>
        <authorList>
            <person name="Nakamura Y."/>
            <person name="Kaneko T."/>
            <person name="Sato S."/>
            <person name="Ikeuchi M."/>
            <person name="Katoh H."/>
            <person name="Sasamoto S."/>
            <person name="Watanabe A."/>
            <person name="Iriguchi M."/>
            <person name="Kawashima K."/>
            <person name="Kimura T."/>
            <person name="Kishida Y."/>
            <person name="Kiyokawa C."/>
            <person name="Kohara M."/>
            <person name="Matsumoto M."/>
            <person name="Matsuno A."/>
            <person name="Nakazaki N."/>
            <person name="Shimpo S."/>
            <person name="Sugimoto M."/>
            <person name="Takeuchi C."/>
            <person name="Yamada M."/>
            <person name="Tabata S."/>
        </authorList>
    </citation>
    <scope>NUCLEOTIDE SEQUENCE [LARGE SCALE GENOMIC DNA]</scope>
    <source>
        <strain evidence="2">IAM M-273 / NIES-2133 / BP-1</strain>
    </source>
</reference>
<accession>Q8DKX1</accession>
<sequence length="123" mass="14046">MSAVGGVAWSATGEYCAAGNMDHTLFVWRSGDQYLWQMQGFPSKVRNLHWLETTNQAPQLLSQEGIILWHLSEDKSIWQPQVLNLHRRTVGALPIHPHGQGFVSSGDEGWLYYWQQTQPQELL</sequence>
<proteinExistence type="predicted"/>
<dbReference type="InterPro" id="IPR001680">
    <property type="entry name" value="WD40_rpt"/>
</dbReference>
<keyword evidence="2" id="KW-1185">Reference proteome</keyword>
<dbReference type="Gene3D" id="2.130.10.10">
    <property type="entry name" value="YVTN repeat-like/Quinoprotein amine dehydrogenase"/>
    <property type="match status" value="1"/>
</dbReference>
<organism evidence="1 2">
    <name type="scientific">Thermosynechococcus vestitus (strain NIES-2133 / IAM M-273 / BP-1)</name>
    <dbReference type="NCBI Taxonomy" id="197221"/>
    <lineage>
        <taxon>Bacteria</taxon>
        <taxon>Bacillati</taxon>
        <taxon>Cyanobacteriota</taxon>
        <taxon>Cyanophyceae</taxon>
        <taxon>Acaryochloridales</taxon>
        <taxon>Thermosynechococcaceae</taxon>
        <taxon>Thermosynechococcus</taxon>
    </lineage>
</organism>
<evidence type="ECO:0000313" key="2">
    <source>
        <dbReference type="Proteomes" id="UP000000440"/>
    </source>
</evidence>
<dbReference type="Pfam" id="PF00400">
    <property type="entry name" value="WD40"/>
    <property type="match status" value="1"/>
</dbReference>
<dbReference type="SUPFAM" id="SSF50978">
    <property type="entry name" value="WD40 repeat-like"/>
    <property type="match status" value="1"/>
</dbReference>
<protein>
    <submittedName>
        <fullName evidence="1">Tlr0728 protein</fullName>
    </submittedName>
</protein>
<dbReference type="InterPro" id="IPR015943">
    <property type="entry name" value="WD40/YVTN_repeat-like_dom_sf"/>
</dbReference>
<dbReference type="KEGG" id="tel:tlr0728"/>
<dbReference type="AlphaFoldDB" id="Q8DKX1"/>
<dbReference type="Proteomes" id="UP000000440">
    <property type="component" value="Chromosome"/>
</dbReference>
<dbReference type="EnsemblBacteria" id="BAC08279">
    <property type="protein sequence ID" value="BAC08279"/>
    <property type="gene ID" value="BAC08279"/>
</dbReference>